<keyword evidence="1" id="KW-0812">Transmembrane</keyword>
<dbReference type="SUPFAM" id="SSF90112">
    <property type="entry name" value="Neurotransmitter-gated ion-channel transmembrane pore"/>
    <property type="match status" value="1"/>
</dbReference>
<organism evidence="2 3">
    <name type="scientific">Bugula neritina</name>
    <name type="common">Brown bryozoan</name>
    <name type="synonym">Sertularia neritina</name>
    <dbReference type="NCBI Taxonomy" id="10212"/>
    <lineage>
        <taxon>Eukaryota</taxon>
        <taxon>Metazoa</taxon>
        <taxon>Spiralia</taxon>
        <taxon>Lophotrochozoa</taxon>
        <taxon>Bryozoa</taxon>
        <taxon>Gymnolaemata</taxon>
        <taxon>Cheilostomatida</taxon>
        <taxon>Flustrina</taxon>
        <taxon>Buguloidea</taxon>
        <taxon>Bugulidae</taxon>
        <taxon>Bugula</taxon>
    </lineage>
</organism>
<dbReference type="GO" id="GO:0004888">
    <property type="term" value="F:transmembrane signaling receptor activity"/>
    <property type="evidence" value="ECO:0007669"/>
    <property type="project" value="InterPro"/>
</dbReference>
<dbReference type="Gene3D" id="1.20.58.390">
    <property type="entry name" value="Neurotransmitter-gated ion-channel transmembrane domain"/>
    <property type="match status" value="1"/>
</dbReference>
<dbReference type="InterPro" id="IPR006028">
    <property type="entry name" value="GABAA/Glycine_rcpt"/>
</dbReference>
<dbReference type="InterPro" id="IPR038050">
    <property type="entry name" value="Neuro_actylchol_rec"/>
</dbReference>
<reference evidence="2" key="1">
    <citation type="submission" date="2020-06" db="EMBL/GenBank/DDBJ databases">
        <title>Draft genome of Bugula neritina, a colonial animal packing powerful symbionts and potential medicines.</title>
        <authorList>
            <person name="Rayko M."/>
        </authorList>
    </citation>
    <scope>NUCLEOTIDE SEQUENCE [LARGE SCALE GENOMIC DNA]</scope>
    <source>
        <strain evidence="2">Kwan_BN1</strain>
    </source>
</reference>
<accession>A0A7J7JB76</accession>
<gene>
    <name evidence="2" type="ORF">EB796_019066</name>
</gene>
<dbReference type="AlphaFoldDB" id="A0A7J7JB76"/>
<dbReference type="Proteomes" id="UP000593567">
    <property type="component" value="Unassembled WGS sequence"/>
</dbReference>
<dbReference type="InterPro" id="IPR036719">
    <property type="entry name" value="Neuro-gated_channel_TM_sf"/>
</dbReference>
<dbReference type="GO" id="GO:0005216">
    <property type="term" value="F:monoatomic ion channel activity"/>
    <property type="evidence" value="ECO:0007669"/>
    <property type="project" value="InterPro"/>
</dbReference>
<keyword evidence="3" id="KW-1185">Reference proteome</keyword>
<feature type="transmembrane region" description="Helical" evidence="1">
    <location>
        <begin position="76"/>
        <end position="95"/>
    </location>
</feature>
<dbReference type="EMBL" id="VXIV02002825">
    <property type="protein sequence ID" value="KAF6022628.1"/>
    <property type="molecule type" value="Genomic_DNA"/>
</dbReference>
<evidence type="ECO:0000256" key="1">
    <source>
        <dbReference type="SAM" id="Phobius"/>
    </source>
</evidence>
<evidence type="ECO:0000313" key="3">
    <source>
        <dbReference type="Proteomes" id="UP000593567"/>
    </source>
</evidence>
<name>A0A7J7JB76_BUGNE</name>
<keyword evidence="1" id="KW-1133">Transmembrane helix</keyword>
<dbReference type="OrthoDB" id="203862at2759"/>
<dbReference type="GO" id="GO:0016020">
    <property type="term" value="C:membrane"/>
    <property type="evidence" value="ECO:0007669"/>
    <property type="project" value="InterPro"/>
</dbReference>
<comment type="caution">
    <text evidence="2">The sequence shown here is derived from an EMBL/GenBank/DDBJ whole genome shotgun (WGS) entry which is preliminary data.</text>
</comment>
<protein>
    <submittedName>
        <fullName evidence="2">Uncharacterized protein</fullName>
    </submittedName>
</protein>
<dbReference type="PRINTS" id="PR00253">
    <property type="entry name" value="GABAARECEPTR"/>
</dbReference>
<keyword evidence="1" id="KW-0472">Membrane</keyword>
<proteinExistence type="predicted"/>
<sequence length="99" mass="11495">MNTDALQLQKRLKKSKLAQGISIISTGTKYKEETFWNKLLSCLKGSHKYRNSMRRRARKAGHLANSVSKLDSISRVVFPSTFLIINIIYWSVYYLNGRR</sequence>
<evidence type="ECO:0000313" key="2">
    <source>
        <dbReference type="EMBL" id="KAF6022628.1"/>
    </source>
</evidence>